<evidence type="ECO:0000256" key="9">
    <source>
        <dbReference type="ARBA" id="ARBA00023128"/>
    </source>
</evidence>
<evidence type="ECO:0000313" key="18">
    <source>
        <dbReference type="Proteomes" id="UP000799440"/>
    </source>
</evidence>
<evidence type="ECO:0000256" key="5">
    <source>
        <dbReference type="ARBA" id="ARBA00022792"/>
    </source>
</evidence>
<dbReference type="Pfam" id="PF08740">
    <property type="entry name" value="BCS1_N"/>
    <property type="match status" value="1"/>
</dbReference>
<proteinExistence type="inferred from homology"/>
<sequence length="586" mass="66016">MDFSKLQDLVLESAHNNHTVSSLPSVFLDAVIPGYRIFSQIIFRFLGIDIGLAVSGCVVMYALLFGARRLFVRSEKLFSSYFTSSVLIEDDDDLFNQTMEWVAEQPITKVLRSLKAVSKNNSNNRSIFDQSAAAEPKEQDVVDQPGIFNYEKWASTIPPRYEPDFGRTRFWFKGRLFFFTRSRREAKVMKPWSRGDDEFIILSCVGRSSAPIKELLRHIKNWTVTKDSRMTTVYRPASRPNRQTYHWARQCVRPSRPLSTVSLDQEQKAVIVSDINEYLQPSCARWYAARGIPYRRGYLFHGAPGTGKTSLSFALAGVFGLSIYCMSITEAGLTDSDLSKLFSELPRRCIVLLEDIDSAGLRRPDDAADSKKKKKSSKGSDAEKSDAPGAVPEDPTEPTTTSESKITLSGLLNAVDGVASHEGRVLIMTTNCPGKLDPALVRPGRVDLQVEFTLATRDQIRDIFARMYSSERDNIPRLPTVPLPSKIPPSKGSSQDKSSVDDPDTENLALLFRKPDHDKIDEEKVKEMANHFADLLPSETLSPAEIQGFLLMRKRDPKKALDDVEKWFEVLLEKRKEGRPLEMEAV</sequence>
<keyword evidence="7 12" id="KW-0067">ATP-binding</keyword>
<keyword evidence="5" id="KW-0999">Mitochondrion inner membrane</keyword>
<dbReference type="GO" id="GO:0016887">
    <property type="term" value="F:ATP hydrolysis activity"/>
    <property type="evidence" value="ECO:0007669"/>
    <property type="project" value="InterPro"/>
</dbReference>
<feature type="domain" description="AAA+ ATPase" evidence="15">
    <location>
        <begin position="294"/>
        <end position="456"/>
    </location>
</feature>
<accession>A0A6A6V5Z6</accession>
<keyword evidence="3 14" id="KW-0812">Transmembrane</keyword>
<dbReference type="InterPro" id="IPR003960">
    <property type="entry name" value="ATPase_AAA_CS"/>
</dbReference>
<evidence type="ECO:0000256" key="2">
    <source>
        <dbReference type="ARBA" id="ARBA00007448"/>
    </source>
</evidence>
<evidence type="ECO:0000256" key="13">
    <source>
        <dbReference type="SAM" id="MobiDB-lite"/>
    </source>
</evidence>
<dbReference type="Pfam" id="PF25426">
    <property type="entry name" value="AAA_lid_BCS1"/>
    <property type="match status" value="1"/>
</dbReference>
<reference evidence="17" key="1">
    <citation type="journal article" date="2020" name="Stud. Mycol.">
        <title>101 Dothideomycetes genomes: a test case for predicting lifestyles and emergence of pathogens.</title>
        <authorList>
            <person name="Haridas S."/>
            <person name="Albert R."/>
            <person name="Binder M."/>
            <person name="Bloem J."/>
            <person name="Labutti K."/>
            <person name="Salamov A."/>
            <person name="Andreopoulos B."/>
            <person name="Baker S."/>
            <person name="Barry K."/>
            <person name="Bills G."/>
            <person name="Bluhm B."/>
            <person name="Cannon C."/>
            <person name="Castanera R."/>
            <person name="Culley D."/>
            <person name="Daum C."/>
            <person name="Ezra D."/>
            <person name="Gonzalez J."/>
            <person name="Henrissat B."/>
            <person name="Kuo A."/>
            <person name="Liang C."/>
            <person name="Lipzen A."/>
            <person name="Lutzoni F."/>
            <person name="Magnuson J."/>
            <person name="Mondo S."/>
            <person name="Nolan M."/>
            <person name="Ohm R."/>
            <person name="Pangilinan J."/>
            <person name="Park H.-J."/>
            <person name="Ramirez L."/>
            <person name="Alfaro M."/>
            <person name="Sun H."/>
            <person name="Tritt A."/>
            <person name="Yoshinaga Y."/>
            <person name="Zwiers L.-H."/>
            <person name="Turgeon B."/>
            <person name="Goodwin S."/>
            <person name="Spatafora J."/>
            <person name="Crous P."/>
            <person name="Grigoriev I."/>
        </authorList>
    </citation>
    <scope>NUCLEOTIDE SEQUENCE</scope>
    <source>
        <strain evidence="17">CBS 119925</strain>
    </source>
</reference>
<name>A0A6A6V5Z6_9PLEO</name>
<dbReference type="OrthoDB" id="10251412at2759"/>
<dbReference type="InterPro" id="IPR014851">
    <property type="entry name" value="BCS1_N"/>
</dbReference>
<keyword evidence="6 17" id="KW-0378">Hydrolase</keyword>
<dbReference type="EMBL" id="MU006579">
    <property type="protein sequence ID" value="KAF2746092.1"/>
    <property type="molecule type" value="Genomic_DNA"/>
</dbReference>
<evidence type="ECO:0000256" key="14">
    <source>
        <dbReference type="SAM" id="Phobius"/>
    </source>
</evidence>
<evidence type="ECO:0000256" key="4">
    <source>
        <dbReference type="ARBA" id="ARBA00022741"/>
    </source>
</evidence>
<dbReference type="PANTHER" id="PTHR23070">
    <property type="entry name" value="BCS1 AAA-TYPE ATPASE"/>
    <property type="match status" value="1"/>
</dbReference>
<dbReference type="Pfam" id="PF00004">
    <property type="entry name" value="AAA"/>
    <property type="match status" value="2"/>
</dbReference>
<dbReference type="Proteomes" id="UP000799440">
    <property type="component" value="Unassembled WGS sequence"/>
</dbReference>
<dbReference type="InterPro" id="IPR057495">
    <property type="entry name" value="AAA_lid_BCS1"/>
</dbReference>
<protein>
    <submittedName>
        <fullName evidence="17">P-loop containing nucleoside triphosphate hydrolase protein</fullName>
    </submittedName>
</protein>
<keyword evidence="18" id="KW-1185">Reference proteome</keyword>
<dbReference type="GO" id="GO:0005743">
    <property type="term" value="C:mitochondrial inner membrane"/>
    <property type="evidence" value="ECO:0007669"/>
    <property type="project" value="UniProtKB-SubCell"/>
</dbReference>
<keyword evidence="10 14" id="KW-0472">Membrane</keyword>
<dbReference type="InterPro" id="IPR003959">
    <property type="entry name" value="ATPase_AAA_core"/>
</dbReference>
<feature type="transmembrane region" description="Helical" evidence="14">
    <location>
        <begin position="41"/>
        <end position="64"/>
    </location>
</feature>
<dbReference type="PROSITE" id="PS00674">
    <property type="entry name" value="AAA"/>
    <property type="match status" value="1"/>
</dbReference>
<evidence type="ECO:0000256" key="11">
    <source>
        <dbReference type="ARBA" id="ARBA00048778"/>
    </source>
</evidence>
<dbReference type="InterPro" id="IPR027417">
    <property type="entry name" value="P-loop_NTPase"/>
</dbReference>
<dbReference type="SMART" id="SM00382">
    <property type="entry name" value="AAA"/>
    <property type="match status" value="1"/>
</dbReference>
<evidence type="ECO:0000256" key="8">
    <source>
        <dbReference type="ARBA" id="ARBA00022989"/>
    </source>
</evidence>
<dbReference type="GO" id="GO:0005524">
    <property type="term" value="F:ATP binding"/>
    <property type="evidence" value="ECO:0007669"/>
    <property type="project" value="UniProtKB-KW"/>
</dbReference>
<organism evidence="17 18">
    <name type="scientific">Sporormia fimetaria CBS 119925</name>
    <dbReference type="NCBI Taxonomy" id="1340428"/>
    <lineage>
        <taxon>Eukaryota</taxon>
        <taxon>Fungi</taxon>
        <taxon>Dikarya</taxon>
        <taxon>Ascomycota</taxon>
        <taxon>Pezizomycotina</taxon>
        <taxon>Dothideomycetes</taxon>
        <taxon>Pleosporomycetidae</taxon>
        <taxon>Pleosporales</taxon>
        <taxon>Sporormiaceae</taxon>
        <taxon>Sporormia</taxon>
    </lineage>
</organism>
<keyword evidence="8 14" id="KW-1133">Transmembrane helix</keyword>
<comment type="catalytic activity">
    <reaction evidence="11">
        <text>ATP + H2O = ADP + phosphate + H(+)</text>
        <dbReference type="Rhea" id="RHEA:13065"/>
        <dbReference type="ChEBI" id="CHEBI:15377"/>
        <dbReference type="ChEBI" id="CHEBI:15378"/>
        <dbReference type="ChEBI" id="CHEBI:30616"/>
        <dbReference type="ChEBI" id="CHEBI:43474"/>
        <dbReference type="ChEBI" id="CHEBI:456216"/>
    </reaction>
    <physiologicalReaction direction="left-to-right" evidence="11">
        <dbReference type="Rhea" id="RHEA:13066"/>
    </physiologicalReaction>
</comment>
<comment type="subcellular location">
    <subcellularLocation>
        <location evidence="1">Mitochondrion inner membrane</location>
        <topology evidence="1">Single-pass membrane protein</topology>
    </subcellularLocation>
</comment>
<feature type="domain" description="BCS1 N-terminal" evidence="16">
    <location>
        <begin position="50"/>
        <end position="261"/>
    </location>
</feature>
<feature type="region of interest" description="Disordered" evidence="13">
    <location>
        <begin position="363"/>
        <end position="405"/>
    </location>
</feature>
<evidence type="ECO:0000256" key="12">
    <source>
        <dbReference type="RuleBase" id="RU003651"/>
    </source>
</evidence>
<evidence type="ECO:0000259" key="15">
    <source>
        <dbReference type="SMART" id="SM00382"/>
    </source>
</evidence>
<evidence type="ECO:0000256" key="1">
    <source>
        <dbReference type="ARBA" id="ARBA00004434"/>
    </source>
</evidence>
<feature type="region of interest" description="Disordered" evidence="13">
    <location>
        <begin position="474"/>
        <end position="504"/>
    </location>
</feature>
<evidence type="ECO:0000259" key="16">
    <source>
        <dbReference type="SMART" id="SM01024"/>
    </source>
</evidence>
<dbReference type="SUPFAM" id="SSF52540">
    <property type="entry name" value="P-loop containing nucleoside triphosphate hydrolases"/>
    <property type="match status" value="1"/>
</dbReference>
<dbReference type="InterPro" id="IPR003593">
    <property type="entry name" value="AAA+_ATPase"/>
</dbReference>
<gene>
    <name evidence="17" type="ORF">M011DRAFT_405060</name>
</gene>
<evidence type="ECO:0000256" key="10">
    <source>
        <dbReference type="ARBA" id="ARBA00023136"/>
    </source>
</evidence>
<evidence type="ECO:0000256" key="3">
    <source>
        <dbReference type="ARBA" id="ARBA00022692"/>
    </source>
</evidence>
<comment type="similarity">
    <text evidence="2">Belongs to the AAA ATPase family. BCS1 subfamily.</text>
</comment>
<dbReference type="Gene3D" id="3.40.50.300">
    <property type="entry name" value="P-loop containing nucleotide triphosphate hydrolases"/>
    <property type="match status" value="1"/>
</dbReference>
<evidence type="ECO:0000313" key="17">
    <source>
        <dbReference type="EMBL" id="KAF2746092.1"/>
    </source>
</evidence>
<keyword evidence="9" id="KW-0496">Mitochondrion</keyword>
<dbReference type="SMART" id="SM01024">
    <property type="entry name" value="BCS1_N"/>
    <property type="match status" value="1"/>
</dbReference>
<dbReference type="InterPro" id="IPR050747">
    <property type="entry name" value="Mitochondrial_chaperone_BCS1"/>
</dbReference>
<keyword evidence="4 12" id="KW-0547">Nucleotide-binding</keyword>
<evidence type="ECO:0000256" key="6">
    <source>
        <dbReference type="ARBA" id="ARBA00022801"/>
    </source>
</evidence>
<evidence type="ECO:0000256" key="7">
    <source>
        <dbReference type="ARBA" id="ARBA00022840"/>
    </source>
</evidence>
<dbReference type="AlphaFoldDB" id="A0A6A6V5Z6"/>